<feature type="compositionally biased region" description="Pro residues" evidence="1">
    <location>
        <begin position="33"/>
        <end position="45"/>
    </location>
</feature>
<evidence type="ECO:0000256" key="1">
    <source>
        <dbReference type="SAM" id="MobiDB-lite"/>
    </source>
</evidence>
<protein>
    <submittedName>
        <fullName evidence="2">Uncharacterized protein</fullName>
    </submittedName>
</protein>
<dbReference type="InParanoid" id="M3YLY8"/>
<reference evidence="2" key="1">
    <citation type="submission" date="2024-06" db="UniProtKB">
        <authorList>
            <consortium name="Ensembl"/>
        </authorList>
    </citation>
    <scope>IDENTIFICATION</scope>
</reference>
<dbReference type="Ensembl" id="ENSMPUT00000012546.1">
    <property type="protein sequence ID" value="ENSMPUP00000012345.1"/>
    <property type="gene ID" value="ENSMPUG00000012439.1"/>
</dbReference>
<evidence type="ECO:0000313" key="2">
    <source>
        <dbReference type="Ensembl" id="ENSMPUP00000012345.1"/>
    </source>
</evidence>
<dbReference type="HOGENOM" id="CLU_1880193_0_0_1"/>
<accession>M3YLY8</accession>
<dbReference type="AlphaFoldDB" id="M3YLY8"/>
<organism evidence="2">
    <name type="scientific">Mustela putorius furo</name>
    <name type="common">European domestic ferret</name>
    <name type="synonym">Mustela furo</name>
    <dbReference type="NCBI Taxonomy" id="9669"/>
    <lineage>
        <taxon>Eukaryota</taxon>
        <taxon>Metazoa</taxon>
        <taxon>Chordata</taxon>
        <taxon>Craniata</taxon>
        <taxon>Vertebrata</taxon>
        <taxon>Euteleostomi</taxon>
        <taxon>Mammalia</taxon>
        <taxon>Eutheria</taxon>
        <taxon>Laurasiatheria</taxon>
        <taxon>Carnivora</taxon>
        <taxon>Caniformia</taxon>
        <taxon>Musteloidea</taxon>
        <taxon>Mustelidae</taxon>
        <taxon>Mustelinae</taxon>
        <taxon>Mustela</taxon>
    </lineage>
</organism>
<name>M3YLY8_MUSPF</name>
<dbReference type="EMBL" id="AEYP01082264">
    <property type="status" value="NOT_ANNOTATED_CDS"/>
    <property type="molecule type" value="Genomic_DNA"/>
</dbReference>
<sequence length="135" mass="14255">MTRSPLRPLLLPPCSPPSALLVSSTLETFSPTITPPPAPTPPAPLTKPSVTAVPSPARPLPPLQTIPFLGLRLCFLQPQPRSDSPARRSICLHGTRPGARSEVGTVCSPPLSSPLLLPTWHRAGAPVMTVRRPGC</sequence>
<proteinExistence type="predicted"/>
<feature type="region of interest" description="Disordered" evidence="1">
    <location>
        <begin position="28"/>
        <end position="57"/>
    </location>
</feature>